<reference evidence="1" key="1">
    <citation type="journal article" date="2025" name="Int. J. Syst. Evol. Microbiol.">
        <title>Inconstantimicrobium mannanitabidum sp. nov., a novel member of the family Clostridiaceae isolated from anoxic soil under the treatment of reductive soil disinfestation.</title>
        <authorList>
            <person name="Ueki A."/>
            <person name="Tonouchi A."/>
            <person name="Honma S."/>
            <person name="Kaku N."/>
            <person name="Ueki K."/>
        </authorList>
    </citation>
    <scope>NUCLEOTIDE SEQUENCE</scope>
    <source>
        <strain evidence="1">TW13</strain>
    </source>
</reference>
<protein>
    <submittedName>
        <fullName evidence="1">Uncharacterized protein</fullName>
    </submittedName>
</protein>
<keyword evidence="2" id="KW-1185">Reference proteome</keyword>
<dbReference type="EMBL" id="BROD01000001">
    <property type="protein sequence ID" value="GKX67167.1"/>
    <property type="molecule type" value="Genomic_DNA"/>
</dbReference>
<evidence type="ECO:0000313" key="1">
    <source>
        <dbReference type="EMBL" id="GKX67167.1"/>
    </source>
</evidence>
<accession>A0ACB5RDC4</accession>
<name>A0ACB5RDC4_9CLOT</name>
<dbReference type="Proteomes" id="UP001058074">
    <property type="component" value="Unassembled WGS sequence"/>
</dbReference>
<proteinExistence type="predicted"/>
<comment type="caution">
    <text evidence="1">The sequence shown here is derived from an EMBL/GenBank/DDBJ whole genome shotgun (WGS) entry which is preliminary data.</text>
</comment>
<sequence length="43" mass="4886">MNYKMADMNEAEIKAIQKAEESLKAETGKDFILLAVEPDDKKK</sequence>
<evidence type="ECO:0000313" key="2">
    <source>
        <dbReference type="Proteomes" id="UP001058074"/>
    </source>
</evidence>
<organism evidence="1 2">
    <name type="scientific">Inconstantimicrobium mannanitabidum</name>
    <dbReference type="NCBI Taxonomy" id="1604901"/>
    <lineage>
        <taxon>Bacteria</taxon>
        <taxon>Bacillati</taxon>
        <taxon>Bacillota</taxon>
        <taxon>Clostridia</taxon>
        <taxon>Eubacteriales</taxon>
        <taxon>Clostridiaceae</taxon>
        <taxon>Inconstantimicrobium</taxon>
    </lineage>
</organism>
<gene>
    <name evidence="1" type="ORF">rsdtw13_24250</name>
</gene>